<evidence type="ECO:0000256" key="3">
    <source>
        <dbReference type="ARBA" id="ARBA00023125"/>
    </source>
</evidence>
<comment type="caution">
    <text evidence="6">The sequence shown here is derived from an EMBL/GenBank/DDBJ whole genome shotgun (WGS) entry which is preliminary data.</text>
</comment>
<dbReference type="RefSeq" id="WP_052023026.1">
    <property type="nucleotide sequence ID" value="NZ_AXCW01000156.1"/>
</dbReference>
<evidence type="ECO:0000313" key="7">
    <source>
        <dbReference type="Proteomes" id="UP000019753"/>
    </source>
</evidence>
<dbReference type="AlphaFoldDB" id="A0A021VUY7"/>
<dbReference type="SUPFAM" id="SSF46785">
    <property type="entry name" value="Winged helix' DNA-binding domain"/>
    <property type="match status" value="1"/>
</dbReference>
<feature type="domain" description="HTH lysR-type" evidence="5">
    <location>
        <begin position="1"/>
        <end position="59"/>
    </location>
</feature>
<dbReference type="InterPro" id="IPR036388">
    <property type="entry name" value="WH-like_DNA-bd_sf"/>
</dbReference>
<dbReference type="InterPro" id="IPR036390">
    <property type="entry name" value="WH_DNA-bd_sf"/>
</dbReference>
<accession>A0A021VUY7</accession>
<dbReference type="GO" id="GO:0003700">
    <property type="term" value="F:DNA-binding transcription factor activity"/>
    <property type="evidence" value="ECO:0007669"/>
    <property type="project" value="InterPro"/>
</dbReference>
<evidence type="ECO:0000256" key="2">
    <source>
        <dbReference type="ARBA" id="ARBA00023015"/>
    </source>
</evidence>
<dbReference type="SUPFAM" id="SSF53850">
    <property type="entry name" value="Periplasmic binding protein-like II"/>
    <property type="match status" value="1"/>
</dbReference>
<evidence type="ECO:0000256" key="1">
    <source>
        <dbReference type="ARBA" id="ARBA00009437"/>
    </source>
</evidence>
<keyword evidence="2" id="KW-0805">Transcription regulation</keyword>
<dbReference type="PROSITE" id="PS50931">
    <property type="entry name" value="HTH_LYSR"/>
    <property type="match status" value="1"/>
</dbReference>
<proteinExistence type="inferred from homology"/>
<keyword evidence="3" id="KW-0238">DNA-binding</keyword>
<dbReference type="Gene3D" id="1.10.10.10">
    <property type="entry name" value="Winged helix-like DNA-binding domain superfamily/Winged helix DNA-binding domain"/>
    <property type="match status" value="1"/>
</dbReference>
<comment type="similarity">
    <text evidence="1">Belongs to the LysR transcriptional regulatory family.</text>
</comment>
<gene>
    <name evidence="6" type="ORF">N866_04595</name>
</gene>
<dbReference type="InterPro" id="IPR005119">
    <property type="entry name" value="LysR_subst-bd"/>
</dbReference>
<dbReference type="Pfam" id="PF03466">
    <property type="entry name" value="LysR_substrate"/>
    <property type="match status" value="1"/>
</dbReference>
<evidence type="ECO:0000313" key="6">
    <source>
        <dbReference type="EMBL" id="EYR62872.1"/>
    </source>
</evidence>
<dbReference type="InterPro" id="IPR000847">
    <property type="entry name" value="LysR_HTH_N"/>
</dbReference>
<dbReference type="EMBL" id="AXCW01000156">
    <property type="protein sequence ID" value="EYR62872.1"/>
    <property type="molecule type" value="Genomic_DNA"/>
</dbReference>
<keyword evidence="7" id="KW-1185">Reference proteome</keyword>
<organism evidence="6 7">
    <name type="scientific">Actinotalea ferrariae CF5-4</name>
    <dbReference type="NCBI Taxonomy" id="948458"/>
    <lineage>
        <taxon>Bacteria</taxon>
        <taxon>Bacillati</taxon>
        <taxon>Actinomycetota</taxon>
        <taxon>Actinomycetes</taxon>
        <taxon>Micrococcales</taxon>
        <taxon>Cellulomonadaceae</taxon>
        <taxon>Actinotalea</taxon>
    </lineage>
</organism>
<dbReference type="Gene3D" id="3.40.190.10">
    <property type="entry name" value="Periplasmic binding protein-like II"/>
    <property type="match status" value="2"/>
</dbReference>
<name>A0A021VUY7_9CELL</name>
<reference evidence="6 7" key="1">
    <citation type="submission" date="2014-01" db="EMBL/GenBank/DDBJ databases">
        <title>Actinotalea ferrariae CF5-4.</title>
        <authorList>
            <person name="Chen F."/>
            <person name="Li Y."/>
            <person name="Wang G."/>
        </authorList>
    </citation>
    <scope>NUCLEOTIDE SEQUENCE [LARGE SCALE GENOMIC DNA]</scope>
    <source>
        <strain evidence="6 7">CF5-4</strain>
    </source>
</reference>
<sequence>MIHPQQLRVLVAVRDHGSLTRAAHALGYGVPTIAHHLASLERGLRVQLVERDRRGARLTPLGAVLVGEADEILARLDQAERLVTTQRDLGLTTIRVGTFASIGSQLLPRAIRELRAAMSVQVEVVEAEPTDVVEQLHAGDLHAGLIYDSADEPAFASPDLTSTVLLEEDYRVLLSGDSPYAADGPIDLADLADADWICSRDENETSDRVLLRACRLVGFEPKVLMRTDDLNMIHGLVAEGLGCTIVTPAAVDTRFAVVTRPTLQELGLRRTSFVRRSTAVPRAVEALHRILVRLLPPAPPSAELGTSTPAR</sequence>
<evidence type="ECO:0000256" key="4">
    <source>
        <dbReference type="ARBA" id="ARBA00023163"/>
    </source>
</evidence>
<dbReference type="PANTHER" id="PTHR30346:SF29">
    <property type="entry name" value="LYSR SUBSTRATE-BINDING"/>
    <property type="match status" value="1"/>
</dbReference>
<dbReference type="GO" id="GO:0003677">
    <property type="term" value="F:DNA binding"/>
    <property type="evidence" value="ECO:0007669"/>
    <property type="project" value="UniProtKB-KW"/>
</dbReference>
<protein>
    <submittedName>
        <fullName evidence="6">LysR family transcriptional regulator</fullName>
    </submittedName>
</protein>
<dbReference type="PANTHER" id="PTHR30346">
    <property type="entry name" value="TRANSCRIPTIONAL DUAL REGULATOR HCAR-RELATED"/>
    <property type="match status" value="1"/>
</dbReference>
<dbReference type="Pfam" id="PF00126">
    <property type="entry name" value="HTH_1"/>
    <property type="match status" value="1"/>
</dbReference>
<dbReference type="Proteomes" id="UP000019753">
    <property type="component" value="Unassembled WGS sequence"/>
</dbReference>
<evidence type="ECO:0000259" key="5">
    <source>
        <dbReference type="PROSITE" id="PS50931"/>
    </source>
</evidence>
<keyword evidence="4" id="KW-0804">Transcription</keyword>
<dbReference type="GO" id="GO:0032993">
    <property type="term" value="C:protein-DNA complex"/>
    <property type="evidence" value="ECO:0007669"/>
    <property type="project" value="TreeGrafter"/>
</dbReference>